<dbReference type="SUPFAM" id="SSF160369">
    <property type="entry name" value="Ribosomal protein L10-like"/>
    <property type="match status" value="1"/>
</dbReference>
<dbReference type="Gene3D" id="3.30.70.1730">
    <property type="match status" value="1"/>
</dbReference>
<dbReference type="InterPro" id="IPR001790">
    <property type="entry name" value="Ribosomal_uL10"/>
</dbReference>
<comment type="similarity">
    <text evidence="2 6">Belongs to the universal ribosomal protein uL10 family.</text>
</comment>
<reference evidence="7" key="1">
    <citation type="submission" date="2011-01" db="EMBL/GenBank/DDBJ databases">
        <title>Complete sequence of chromosome of Thermovibrio ammonificans HB-1.</title>
        <authorList>
            <consortium name="US DOE Joint Genome Institute"/>
            <person name="Lucas S."/>
            <person name="Copeland A."/>
            <person name="Lapidus A."/>
            <person name="Cheng J.-F."/>
            <person name="Goodwin L."/>
            <person name="Pitluck S."/>
            <person name="Davenport K."/>
            <person name="Detter J.C."/>
            <person name="Han C."/>
            <person name="Tapia R."/>
            <person name="Land M."/>
            <person name="Hauser L."/>
            <person name="Kyrpides N."/>
            <person name="Ivanova N."/>
            <person name="Ovchinnikova G."/>
            <person name="Vetriani C."/>
            <person name="Woyke T."/>
        </authorList>
    </citation>
    <scope>NUCLEOTIDE SEQUENCE [LARGE SCALE GENOMIC DNA]</scope>
    <source>
        <strain evidence="7">HB-1</strain>
    </source>
</reference>
<keyword evidence="8" id="KW-1185">Reference proteome</keyword>
<dbReference type="GO" id="GO:0006412">
    <property type="term" value="P:translation"/>
    <property type="evidence" value="ECO:0007669"/>
    <property type="project" value="UniProtKB-UniRule"/>
</dbReference>
<dbReference type="HAMAP" id="MF_00362">
    <property type="entry name" value="Ribosomal_uL10"/>
    <property type="match status" value="1"/>
</dbReference>
<protein>
    <recommendedName>
        <fullName evidence="5 6">Large ribosomal subunit protein uL10</fullName>
    </recommendedName>
</protein>
<keyword evidence="6" id="KW-0694">RNA-binding</keyword>
<dbReference type="InterPro" id="IPR043141">
    <property type="entry name" value="Ribosomal_uL10-like_sf"/>
</dbReference>
<sequence length="179" mass="20022">MKTRKHKEQIAQELKEKFQKAPLVILTNFQGMTVAETNQLRRKLREAGAEYKVVKNTLMRYAYPGTPVEQIKDAFVGPTGIVFAFDDIVAAAKALKDYMAGDGKEEPKLKFKAAIVEGKVADFNMIKQLAELPSREELLGQLAFTLKYPVNAMAWSLENLFTKLVTVLENVKAEKEGAA</sequence>
<dbReference type="CDD" id="cd05797">
    <property type="entry name" value="Ribosomal_L10"/>
    <property type="match status" value="1"/>
</dbReference>
<gene>
    <name evidence="6" type="primary">rplJ</name>
    <name evidence="7" type="ordered locus">Theam_1581</name>
</gene>
<dbReference type="InterPro" id="IPR022973">
    <property type="entry name" value="Ribosomal_uL10_bac"/>
</dbReference>
<dbReference type="STRING" id="648996.Theam_1581"/>
<name>E8T507_THEA1</name>
<keyword evidence="6" id="KW-0699">rRNA-binding</keyword>
<dbReference type="GO" id="GO:0005840">
    <property type="term" value="C:ribosome"/>
    <property type="evidence" value="ECO:0007669"/>
    <property type="project" value="UniProtKB-KW"/>
</dbReference>
<dbReference type="RefSeq" id="WP_013538325.1">
    <property type="nucleotide sequence ID" value="NC_014926.1"/>
</dbReference>
<dbReference type="AlphaFoldDB" id="E8T507"/>
<organism evidence="7 8">
    <name type="scientific">Thermovibrio ammonificans (strain DSM 15698 / JCM 12110 / HB-1)</name>
    <dbReference type="NCBI Taxonomy" id="648996"/>
    <lineage>
        <taxon>Bacteria</taxon>
        <taxon>Pseudomonadati</taxon>
        <taxon>Aquificota</taxon>
        <taxon>Aquificia</taxon>
        <taxon>Desulfurobacteriales</taxon>
        <taxon>Desulfurobacteriaceae</taxon>
        <taxon>Thermovibrio</taxon>
    </lineage>
</organism>
<dbReference type="KEGG" id="tam:Theam_1581"/>
<evidence type="ECO:0000256" key="1">
    <source>
        <dbReference type="ARBA" id="ARBA00002633"/>
    </source>
</evidence>
<dbReference type="EMBL" id="CP002444">
    <property type="protein sequence ID" value="ADU97539.1"/>
    <property type="molecule type" value="Genomic_DNA"/>
</dbReference>
<evidence type="ECO:0000256" key="2">
    <source>
        <dbReference type="ARBA" id="ARBA00008889"/>
    </source>
</evidence>
<dbReference type="Gene3D" id="6.10.250.290">
    <property type="match status" value="1"/>
</dbReference>
<dbReference type="GO" id="GO:1990904">
    <property type="term" value="C:ribonucleoprotein complex"/>
    <property type="evidence" value="ECO:0007669"/>
    <property type="project" value="UniProtKB-KW"/>
</dbReference>
<comment type="function">
    <text evidence="1 6">Forms part of the ribosomal stalk, playing a central role in the interaction of the ribosome with GTP-bound translation factors.</text>
</comment>
<keyword evidence="3 6" id="KW-0689">Ribosomal protein</keyword>
<accession>E8T507</accession>
<evidence type="ECO:0000256" key="5">
    <source>
        <dbReference type="ARBA" id="ARBA00035202"/>
    </source>
</evidence>
<dbReference type="NCBIfam" id="NF000955">
    <property type="entry name" value="PRK00099.1-1"/>
    <property type="match status" value="1"/>
</dbReference>
<evidence type="ECO:0000313" key="7">
    <source>
        <dbReference type="EMBL" id="ADU97539.1"/>
    </source>
</evidence>
<dbReference type="Proteomes" id="UP000006362">
    <property type="component" value="Chromosome"/>
</dbReference>
<evidence type="ECO:0000256" key="3">
    <source>
        <dbReference type="ARBA" id="ARBA00022980"/>
    </source>
</evidence>
<dbReference type="HOGENOM" id="CLU_092227_2_0_0"/>
<dbReference type="eggNOG" id="COG0244">
    <property type="taxonomic scope" value="Bacteria"/>
</dbReference>
<evidence type="ECO:0000313" key="8">
    <source>
        <dbReference type="Proteomes" id="UP000006362"/>
    </source>
</evidence>
<evidence type="ECO:0000256" key="4">
    <source>
        <dbReference type="ARBA" id="ARBA00023274"/>
    </source>
</evidence>
<dbReference type="OrthoDB" id="9808307at2"/>
<evidence type="ECO:0000256" key="6">
    <source>
        <dbReference type="HAMAP-Rule" id="MF_00362"/>
    </source>
</evidence>
<comment type="subunit">
    <text evidence="6">Part of the ribosomal stalk of the 50S ribosomal subunit. The N-terminus interacts with L11 and the large rRNA to form the base of the stalk. The C-terminus forms an elongated spine to which L12 dimers bind in a sequential fashion forming a multimeric L10(L12)X complex.</text>
</comment>
<dbReference type="Pfam" id="PF00466">
    <property type="entry name" value="Ribosomal_L10"/>
    <property type="match status" value="1"/>
</dbReference>
<proteinExistence type="inferred from homology"/>
<dbReference type="InterPro" id="IPR047865">
    <property type="entry name" value="Ribosomal_uL10_bac_type"/>
</dbReference>
<dbReference type="PANTHER" id="PTHR11560">
    <property type="entry name" value="39S RIBOSOMAL PROTEIN L10, MITOCHONDRIAL"/>
    <property type="match status" value="1"/>
</dbReference>
<keyword evidence="4 6" id="KW-0687">Ribonucleoprotein</keyword>
<dbReference type="GO" id="GO:0070180">
    <property type="term" value="F:large ribosomal subunit rRNA binding"/>
    <property type="evidence" value="ECO:0007669"/>
    <property type="project" value="UniProtKB-UniRule"/>
</dbReference>